<evidence type="ECO:0000313" key="2">
    <source>
        <dbReference type="EMBL" id="MBT9281288.1"/>
    </source>
</evidence>
<name>A0A947GGP8_HYDSH</name>
<proteinExistence type="predicted"/>
<dbReference type="Pfam" id="PF07293">
    <property type="entry name" value="DUF1450"/>
    <property type="match status" value="1"/>
</dbReference>
<dbReference type="Proteomes" id="UP000748108">
    <property type="component" value="Unassembled WGS sequence"/>
</dbReference>
<evidence type="ECO:0000256" key="1">
    <source>
        <dbReference type="SAM" id="MobiDB-lite"/>
    </source>
</evidence>
<reference evidence="2" key="1">
    <citation type="journal article" date="2021" name="Microbiology">
        <title>Metagenomic Analysis of the Microbial Community in the Underground Coal Fire Area (Kemerovo Region, Russia) Revealed Predominance of Thermophilic Members of the Phyla Deinococcus-thermus, Aquificae, and Firmicutes.</title>
        <authorList>
            <person name="Kadnikov V."/>
            <person name="Mardanov A.V."/>
            <person name="Beletsky A.V."/>
            <person name="Karnachuk O.V."/>
            <person name="Ravin N.V."/>
        </authorList>
    </citation>
    <scope>NUCLEOTIDE SEQUENCE</scope>
    <source>
        <strain evidence="2">RBS10-49</strain>
    </source>
</reference>
<dbReference type="AlphaFoldDB" id="A0A947GGP8"/>
<dbReference type="InterPro" id="IPR009910">
    <property type="entry name" value="DUF1450"/>
</dbReference>
<accession>A0A947GGP8</accession>
<protein>
    <submittedName>
        <fullName evidence="2">YuzB family protein</fullName>
    </submittedName>
</protein>
<sequence>MFGIVEFCESNLASGTEAVAEALEAEPGVDVVRYACLGYCSECFLQPFALVNGAFFTAETPEVLLYAIRRALEADAAGPGDSAGGEEEGAGRFWAEGPSGP</sequence>
<evidence type="ECO:0000313" key="3">
    <source>
        <dbReference type="Proteomes" id="UP000748108"/>
    </source>
</evidence>
<organism evidence="2 3">
    <name type="scientific">Hydrogenibacillus schlegelii</name>
    <name type="common">Bacillus schlegelii</name>
    <dbReference type="NCBI Taxonomy" id="1484"/>
    <lineage>
        <taxon>Bacteria</taxon>
        <taxon>Bacillati</taxon>
        <taxon>Bacillota</taxon>
        <taxon>Bacilli</taxon>
        <taxon>Bacillales</taxon>
        <taxon>Bacillales Family X. Incertae Sedis</taxon>
        <taxon>Hydrogenibacillus</taxon>
    </lineage>
</organism>
<gene>
    <name evidence="2" type="ORF">KM312_01250</name>
</gene>
<dbReference type="EMBL" id="JAHHQF010000037">
    <property type="protein sequence ID" value="MBT9281288.1"/>
    <property type="molecule type" value="Genomic_DNA"/>
</dbReference>
<feature type="region of interest" description="Disordered" evidence="1">
    <location>
        <begin position="76"/>
        <end position="101"/>
    </location>
</feature>
<feature type="compositionally biased region" description="Low complexity" evidence="1">
    <location>
        <begin position="91"/>
        <end position="101"/>
    </location>
</feature>
<comment type="caution">
    <text evidence="2">The sequence shown here is derived from an EMBL/GenBank/DDBJ whole genome shotgun (WGS) entry which is preliminary data.</text>
</comment>